<reference evidence="1 2" key="1">
    <citation type="journal article" date="2014" name="Genome Biol. Evol.">
        <title>The genome of the myxosporean Thelohanellus kitauei shows adaptations to nutrient acquisition within its fish host.</title>
        <authorList>
            <person name="Yang Y."/>
            <person name="Xiong J."/>
            <person name="Zhou Z."/>
            <person name="Huo F."/>
            <person name="Miao W."/>
            <person name="Ran C."/>
            <person name="Liu Y."/>
            <person name="Zhang J."/>
            <person name="Feng J."/>
            <person name="Wang M."/>
            <person name="Wang M."/>
            <person name="Wang L."/>
            <person name="Yao B."/>
        </authorList>
    </citation>
    <scope>NUCLEOTIDE SEQUENCE [LARGE SCALE GENOMIC DNA]</scope>
    <source>
        <strain evidence="1">Wuqing</strain>
    </source>
</reference>
<evidence type="ECO:0000313" key="1">
    <source>
        <dbReference type="EMBL" id="KII66122.1"/>
    </source>
</evidence>
<proteinExistence type="predicted"/>
<accession>A0A0C2MX12</accession>
<gene>
    <name evidence="1" type="ORF">RF11_11938</name>
</gene>
<keyword evidence="2" id="KW-1185">Reference proteome</keyword>
<dbReference type="AlphaFoldDB" id="A0A0C2MX12"/>
<dbReference type="OrthoDB" id="2266637at2759"/>
<comment type="caution">
    <text evidence="1">The sequence shown here is derived from an EMBL/GenBank/DDBJ whole genome shotgun (WGS) entry which is preliminary data.</text>
</comment>
<organism evidence="1 2">
    <name type="scientific">Thelohanellus kitauei</name>
    <name type="common">Myxosporean</name>
    <dbReference type="NCBI Taxonomy" id="669202"/>
    <lineage>
        <taxon>Eukaryota</taxon>
        <taxon>Metazoa</taxon>
        <taxon>Cnidaria</taxon>
        <taxon>Myxozoa</taxon>
        <taxon>Myxosporea</taxon>
        <taxon>Bivalvulida</taxon>
        <taxon>Platysporina</taxon>
        <taxon>Myxobolidae</taxon>
        <taxon>Thelohanellus</taxon>
    </lineage>
</organism>
<dbReference type="Proteomes" id="UP000031668">
    <property type="component" value="Unassembled WGS sequence"/>
</dbReference>
<sequence>MLTFSRSLDKEIYAICPQYHFGGQEITITFIKIQFWPKVSKLLQPTLVSPILKNFLDTTIKARLRILDVLSSWTTNEMSYLPPYSTFLNPTEEVFFKLEKQSKYLQVGKEIRVIQLHVGWVSNYHLRRLGWLEPSHEYQYYRVLQSKP</sequence>
<dbReference type="EMBL" id="JWZT01003604">
    <property type="protein sequence ID" value="KII66122.1"/>
    <property type="molecule type" value="Genomic_DNA"/>
</dbReference>
<name>A0A0C2MX12_THEKT</name>
<protein>
    <submittedName>
        <fullName evidence="1">Uncharacterized protein</fullName>
    </submittedName>
</protein>
<evidence type="ECO:0000313" key="2">
    <source>
        <dbReference type="Proteomes" id="UP000031668"/>
    </source>
</evidence>